<accession>A0A3R5SNQ1</accession>
<dbReference type="SMART" id="SM00131">
    <property type="entry name" value="KU"/>
    <property type="match status" value="1"/>
</dbReference>
<evidence type="ECO:0000256" key="1">
    <source>
        <dbReference type="ARBA" id="ARBA00022690"/>
    </source>
</evidence>
<feature type="signal peptide" evidence="4">
    <location>
        <begin position="1"/>
        <end position="22"/>
    </location>
</feature>
<name>A0A3R5SNQ1_MYTGA</name>
<feature type="non-terminal residue" evidence="6">
    <location>
        <position position="1"/>
    </location>
</feature>
<dbReference type="InterPro" id="IPR002223">
    <property type="entry name" value="Kunitz_BPTI"/>
</dbReference>
<dbReference type="SUPFAM" id="SSF57362">
    <property type="entry name" value="BPTI-like"/>
    <property type="match status" value="1"/>
</dbReference>
<keyword evidence="7" id="KW-1185">Reference proteome</keyword>
<protein>
    <recommendedName>
        <fullName evidence="5">BPTI/Kunitz inhibitor domain-containing protein</fullName>
    </recommendedName>
</protein>
<dbReference type="Proteomes" id="UP000266721">
    <property type="component" value="Unassembled WGS sequence"/>
</dbReference>
<dbReference type="Pfam" id="PF00014">
    <property type="entry name" value="Kunitz_BPTI"/>
    <property type="match status" value="1"/>
</dbReference>
<evidence type="ECO:0000256" key="3">
    <source>
        <dbReference type="ARBA" id="ARBA00023157"/>
    </source>
</evidence>
<dbReference type="CDD" id="cd00109">
    <property type="entry name" value="Kunitz-type"/>
    <property type="match status" value="1"/>
</dbReference>
<dbReference type="EMBL" id="KV605362">
    <property type="protein sequence ID" value="OPL20549.1"/>
    <property type="molecule type" value="Genomic_DNA"/>
</dbReference>
<evidence type="ECO:0000259" key="5">
    <source>
        <dbReference type="PROSITE" id="PS50279"/>
    </source>
</evidence>
<sequence>MLQYIVYYILLVVVLQIHYIEGRSEPRPVRDPCYLPKKTGFCRAAFRRYFYNADTGNCERFTYGECRGNENNFKTIRECRRTCLNKVVRN</sequence>
<gene>
    <name evidence="6" type="ORF">AM593_00866</name>
</gene>
<dbReference type="PANTHER" id="PTHR47247">
    <property type="entry name" value="KUNITZ-TYPE PROTEASE INHIBITOR 2"/>
    <property type="match status" value="1"/>
</dbReference>
<keyword evidence="4" id="KW-0732">Signal</keyword>
<evidence type="ECO:0000256" key="2">
    <source>
        <dbReference type="ARBA" id="ARBA00022900"/>
    </source>
</evidence>
<feature type="chain" id="PRO_5018569436" description="BPTI/Kunitz inhibitor domain-containing protein" evidence="4">
    <location>
        <begin position="23"/>
        <end position="90"/>
    </location>
</feature>
<evidence type="ECO:0000256" key="4">
    <source>
        <dbReference type="SAM" id="SignalP"/>
    </source>
</evidence>
<evidence type="ECO:0000313" key="6">
    <source>
        <dbReference type="EMBL" id="OPL20549.1"/>
    </source>
</evidence>
<proteinExistence type="predicted"/>
<dbReference type="SMR" id="A0A3R5SNQ1"/>
<feature type="domain" description="BPTI/Kunitz inhibitor" evidence="5">
    <location>
        <begin position="33"/>
        <end position="83"/>
    </location>
</feature>
<dbReference type="Gene3D" id="4.10.410.10">
    <property type="entry name" value="Pancreatic trypsin inhibitor Kunitz domain"/>
    <property type="match status" value="1"/>
</dbReference>
<evidence type="ECO:0000313" key="7">
    <source>
        <dbReference type="Proteomes" id="UP000266721"/>
    </source>
</evidence>
<reference evidence="6 7" key="1">
    <citation type="journal article" date="2016" name="PLoS ONE">
        <title>A First Insight into the Genome of the Filter-Feeder Mussel Mytilus galloprovincialis.</title>
        <authorList>
            <person name="Murgarella M."/>
            <person name="Puiu D."/>
            <person name="Novoa B."/>
            <person name="Figueras A."/>
            <person name="Posada D."/>
            <person name="Canchaya C."/>
        </authorList>
    </citation>
    <scope>NUCLEOTIDE SEQUENCE [LARGE SCALE GENOMIC DNA]</scope>
    <source>
        <tissue evidence="6">Muscle</tissue>
    </source>
</reference>
<keyword evidence="2" id="KW-0722">Serine protease inhibitor</keyword>
<keyword evidence="1" id="KW-0646">Protease inhibitor</keyword>
<organism evidence="6 7">
    <name type="scientific">Mytilus galloprovincialis</name>
    <name type="common">Mediterranean mussel</name>
    <dbReference type="NCBI Taxonomy" id="29158"/>
    <lineage>
        <taxon>Eukaryota</taxon>
        <taxon>Metazoa</taxon>
        <taxon>Spiralia</taxon>
        <taxon>Lophotrochozoa</taxon>
        <taxon>Mollusca</taxon>
        <taxon>Bivalvia</taxon>
        <taxon>Autobranchia</taxon>
        <taxon>Pteriomorphia</taxon>
        <taxon>Mytilida</taxon>
        <taxon>Mytiloidea</taxon>
        <taxon>Mytilidae</taxon>
        <taxon>Mytilinae</taxon>
        <taxon>Mytilus</taxon>
    </lineage>
</organism>
<keyword evidence="3" id="KW-1015">Disulfide bond</keyword>
<dbReference type="GO" id="GO:0004867">
    <property type="term" value="F:serine-type endopeptidase inhibitor activity"/>
    <property type="evidence" value="ECO:0007669"/>
    <property type="project" value="UniProtKB-KW"/>
</dbReference>
<dbReference type="InterPro" id="IPR036880">
    <property type="entry name" value="Kunitz_BPTI_sf"/>
</dbReference>
<dbReference type="PANTHER" id="PTHR47247:SF1">
    <property type="entry name" value="KUNITZ-TYPE PROTEASE INHIBITOR 2"/>
    <property type="match status" value="1"/>
</dbReference>
<dbReference type="FunFam" id="4.10.410.10:FF:000004">
    <property type="entry name" value="Tissue factor pathway inhibitor"/>
    <property type="match status" value="1"/>
</dbReference>
<dbReference type="PROSITE" id="PS50279">
    <property type="entry name" value="BPTI_KUNITZ_2"/>
    <property type="match status" value="1"/>
</dbReference>
<dbReference type="PRINTS" id="PR00759">
    <property type="entry name" value="BASICPTASE"/>
</dbReference>
<dbReference type="AlphaFoldDB" id="A0A3R5SNQ1"/>